<dbReference type="SMART" id="SM00448">
    <property type="entry name" value="REC"/>
    <property type="match status" value="1"/>
</dbReference>
<proteinExistence type="predicted"/>
<protein>
    <submittedName>
        <fullName evidence="4">Response regulator</fullName>
    </submittedName>
</protein>
<dbReference type="RefSeq" id="WP_200266607.1">
    <property type="nucleotide sequence ID" value="NZ_JAENIJ010000001.1"/>
</dbReference>
<gene>
    <name evidence="4" type="ORF">JIN85_00805</name>
</gene>
<feature type="domain" description="Response regulatory" evidence="3">
    <location>
        <begin position="7"/>
        <end position="121"/>
    </location>
</feature>
<dbReference type="InterPro" id="IPR001789">
    <property type="entry name" value="Sig_transdc_resp-reg_receiver"/>
</dbReference>
<dbReference type="InterPro" id="IPR050595">
    <property type="entry name" value="Bact_response_regulator"/>
</dbReference>
<dbReference type="Pfam" id="PF00072">
    <property type="entry name" value="Response_reg"/>
    <property type="match status" value="1"/>
</dbReference>
<name>A0A934S0C9_9BACT</name>
<dbReference type="PROSITE" id="PS50110">
    <property type="entry name" value="RESPONSE_REGULATORY"/>
    <property type="match status" value="1"/>
</dbReference>
<comment type="caution">
    <text evidence="4">The sequence shown here is derived from an EMBL/GenBank/DDBJ whole genome shotgun (WGS) entry which is preliminary data.</text>
</comment>
<evidence type="ECO:0000256" key="1">
    <source>
        <dbReference type="ARBA" id="ARBA00022553"/>
    </source>
</evidence>
<reference evidence="4" key="1">
    <citation type="submission" date="2021-01" db="EMBL/GenBank/DDBJ databases">
        <title>Modified the classification status of verrucomicrobia.</title>
        <authorList>
            <person name="Feng X."/>
        </authorList>
    </citation>
    <scope>NUCLEOTIDE SEQUENCE</scope>
    <source>
        <strain evidence="4">KCTC 22041</strain>
    </source>
</reference>
<evidence type="ECO:0000259" key="3">
    <source>
        <dbReference type="PROSITE" id="PS50110"/>
    </source>
</evidence>
<dbReference type="PANTHER" id="PTHR44591:SF3">
    <property type="entry name" value="RESPONSE REGULATORY DOMAIN-CONTAINING PROTEIN"/>
    <property type="match status" value="1"/>
</dbReference>
<dbReference type="CDD" id="cd00156">
    <property type="entry name" value="REC"/>
    <property type="match status" value="1"/>
</dbReference>
<dbReference type="PANTHER" id="PTHR44591">
    <property type="entry name" value="STRESS RESPONSE REGULATOR PROTEIN 1"/>
    <property type="match status" value="1"/>
</dbReference>
<dbReference type="Proteomes" id="UP000603141">
    <property type="component" value="Unassembled WGS sequence"/>
</dbReference>
<accession>A0A934S0C9</accession>
<dbReference type="InterPro" id="IPR011006">
    <property type="entry name" value="CheY-like_superfamily"/>
</dbReference>
<dbReference type="GO" id="GO:0000160">
    <property type="term" value="P:phosphorelay signal transduction system"/>
    <property type="evidence" value="ECO:0007669"/>
    <property type="project" value="InterPro"/>
</dbReference>
<dbReference type="AlphaFoldDB" id="A0A934S0C9"/>
<organism evidence="4 5">
    <name type="scientific">Luteolibacter pohnpeiensis</name>
    <dbReference type="NCBI Taxonomy" id="454153"/>
    <lineage>
        <taxon>Bacteria</taxon>
        <taxon>Pseudomonadati</taxon>
        <taxon>Verrucomicrobiota</taxon>
        <taxon>Verrucomicrobiia</taxon>
        <taxon>Verrucomicrobiales</taxon>
        <taxon>Verrucomicrobiaceae</taxon>
        <taxon>Luteolibacter</taxon>
    </lineage>
</organism>
<evidence type="ECO:0000313" key="4">
    <source>
        <dbReference type="EMBL" id="MBK1880930.1"/>
    </source>
</evidence>
<evidence type="ECO:0000313" key="5">
    <source>
        <dbReference type="Proteomes" id="UP000603141"/>
    </source>
</evidence>
<dbReference type="SUPFAM" id="SSF52172">
    <property type="entry name" value="CheY-like"/>
    <property type="match status" value="1"/>
</dbReference>
<keyword evidence="5" id="KW-1185">Reference proteome</keyword>
<keyword evidence="1 2" id="KW-0597">Phosphoprotein</keyword>
<dbReference type="Gene3D" id="3.40.50.2300">
    <property type="match status" value="1"/>
</dbReference>
<dbReference type="EMBL" id="JAENIJ010000001">
    <property type="protein sequence ID" value="MBK1880930.1"/>
    <property type="molecule type" value="Genomic_DNA"/>
</dbReference>
<evidence type="ECO:0000256" key="2">
    <source>
        <dbReference type="PROSITE-ProRule" id="PRU00169"/>
    </source>
</evidence>
<feature type="modified residue" description="4-aspartylphosphate" evidence="2">
    <location>
        <position position="56"/>
    </location>
</feature>
<sequence>MPRLPPVIAILDDEENMRIALRRLLAPRGFDIVLFANGTSLIDAVGDKCISAIILDLHMPVMNGFDILESMSKIPNPPPIIVITGHDQIGNAELVNQLGAHAYLTKPIDQAPLLEILGNLFGNPPMTYSN</sequence>